<dbReference type="EMBL" id="AP008231">
    <property type="protein sequence ID" value="BAD78497.1"/>
    <property type="molecule type" value="Genomic_DNA"/>
</dbReference>
<dbReference type="AlphaFoldDB" id="A0A0H3K2Y9"/>
<dbReference type="eggNOG" id="COG0664">
    <property type="taxonomic scope" value="Bacteria"/>
</dbReference>
<sequence>MADSSAVQQHPLFANLSAEQLARLTQASRPRHYPAGQAVLLEHDWSDGYYLITAGIAKVAIASSGGDEVIVGLLGAGELFGELRALGFEARTAEVTALTALQVIHLQSTPLSQALQVEPQLGLRLAQGLARRLLETNRRFAYRSEDATARVVEALDCLAQKAALPQTTSAWQPVPLINVSIVGSLAGMARETASRELSTLEKRGFLVRKSDPWQLSVQLLRRYGLRAESAS</sequence>
<protein>
    <submittedName>
        <fullName evidence="2">cAMP/cGMP binding protein</fullName>
    </submittedName>
</protein>
<dbReference type="PANTHER" id="PTHR24567:SF74">
    <property type="entry name" value="HTH-TYPE TRANSCRIPTIONAL REGULATOR ARCR"/>
    <property type="match status" value="1"/>
</dbReference>
<dbReference type="CDD" id="cd00038">
    <property type="entry name" value="CAP_ED"/>
    <property type="match status" value="1"/>
</dbReference>
<evidence type="ECO:0000313" key="3">
    <source>
        <dbReference type="Proteomes" id="UP000001175"/>
    </source>
</evidence>
<proteinExistence type="predicted"/>
<gene>
    <name evidence="2" type="ordered locus">syc0307_d</name>
</gene>
<dbReference type="InterPro" id="IPR014710">
    <property type="entry name" value="RmlC-like_jellyroll"/>
</dbReference>
<dbReference type="RefSeq" id="WP_011242621.1">
    <property type="nucleotide sequence ID" value="NC_006576.1"/>
</dbReference>
<dbReference type="Proteomes" id="UP000001175">
    <property type="component" value="Chromosome"/>
</dbReference>
<evidence type="ECO:0000313" key="2">
    <source>
        <dbReference type="EMBL" id="BAD78497.1"/>
    </source>
</evidence>
<dbReference type="InterPro" id="IPR050397">
    <property type="entry name" value="Env_Response_Regulators"/>
</dbReference>
<dbReference type="SUPFAM" id="SSF46785">
    <property type="entry name" value="Winged helix' DNA-binding domain"/>
    <property type="match status" value="1"/>
</dbReference>
<dbReference type="PANTHER" id="PTHR24567">
    <property type="entry name" value="CRP FAMILY TRANSCRIPTIONAL REGULATORY PROTEIN"/>
    <property type="match status" value="1"/>
</dbReference>
<dbReference type="GO" id="GO:0005829">
    <property type="term" value="C:cytosol"/>
    <property type="evidence" value="ECO:0007669"/>
    <property type="project" value="TreeGrafter"/>
</dbReference>
<dbReference type="InterPro" id="IPR018490">
    <property type="entry name" value="cNMP-bd_dom_sf"/>
</dbReference>
<dbReference type="Gene3D" id="2.60.120.10">
    <property type="entry name" value="Jelly Rolls"/>
    <property type="match status" value="1"/>
</dbReference>
<dbReference type="SUPFAM" id="SSF51206">
    <property type="entry name" value="cAMP-binding domain-like"/>
    <property type="match status" value="1"/>
</dbReference>
<dbReference type="Pfam" id="PF00027">
    <property type="entry name" value="cNMP_binding"/>
    <property type="match status" value="1"/>
</dbReference>
<dbReference type="GeneID" id="72430104"/>
<dbReference type="KEGG" id="syc:syc0307_d"/>
<reference evidence="2 3" key="1">
    <citation type="journal article" date="2007" name="Photosyn. Res.">
        <title>Complete nucleotide sequence of the freshwater unicellular cyanobacterium Synechococcus elongatus PCC 6301 chromosome: gene content and organization.</title>
        <authorList>
            <person name="Sugita C."/>
            <person name="Ogata K."/>
            <person name="Shikata M."/>
            <person name="Jikuya H."/>
            <person name="Takano J."/>
            <person name="Furumichi M."/>
            <person name="Kanehisa M."/>
            <person name="Omata T."/>
            <person name="Sugiura M."/>
            <person name="Sugita M."/>
        </authorList>
    </citation>
    <scope>NUCLEOTIDE SEQUENCE [LARGE SCALE GENOMIC DNA]</scope>
    <source>
        <strain evidence="3">ATCC 27144 / PCC 6301 / SAUG 1402/1</strain>
    </source>
</reference>
<dbReference type="InterPro" id="IPR000595">
    <property type="entry name" value="cNMP-bd_dom"/>
</dbReference>
<accession>A0A0H3K2Y9</accession>
<dbReference type="InterPro" id="IPR036390">
    <property type="entry name" value="WH_DNA-bd_sf"/>
</dbReference>
<organism evidence="2 3">
    <name type="scientific">Synechococcus sp. (strain ATCC 27144 / PCC 6301 / SAUG 1402/1)</name>
    <name type="common">Anacystis nidulans</name>
    <dbReference type="NCBI Taxonomy" id="269084"/>
    <lineage>
        <taxon>Bacteria</taxon>
        <taxon>Bacillati</taxon>
        <taxon>Cyanobacteriota</taxon>
        <taxon>Cyanophyceae</taxon>
        <taxon>Synechococcales</taxon>
        <taxon>Synechococcaceae</taxon>
        <taxon>Synechococcus</taxon>
    </lineage>
</organism>
<dbReference type="SMART" id="SM00100">
    <property type="entry name" value="cNMP"/>
    <property type="match status" value="1"/>
</dbReference>
<evidence type="ECO:0000259" key="1">
    <source>
        <dbReference type="PROSITE" id="PS50042"/>
    </source>
</evidence>
<name>A0A0H3K2Y9_SYNP6</name>
<feature type="domain" description="Cyclic nucleotide-binding" evidence="1">
    <location>
        <begin position="12"/>
        <end position="132"/>
    </location>
</feature>
<dbReference type="PROSITE" id="PS50042">
    <property type="entry name" value="CNMP_BINDING_3"/>
    <property type="match status" value="1"/>
</dbReference>
<dbReference type="GO" id="GO:0003700">
    <property type="term" value="F:DNA-binding transcription factor activity"/>
    <property type="evidence" value="ECO:0007669"/>
    <property type="project" value="TreeGrafter"/>
</dbReference>